<evidence type="ECO:0000259" key="3">
    <source>
        <dbReference type="Pfam" id="PF03109"/>
    </source>
</evidence>
<dbReference type="OMA" id="WVAIFDE"/>
<organism evidence="4 5">
    <name type="scientific">Brassica napus</name>
    <name type="common">Rape</name>
    <dbReference type="NCBI Taxonomy" id="3708"/>
    <lineage>
        <taxon>Eukaryota</taxon>
        <taxon>Viridiplantae</taxon>
        <taxon>Streptophyta</taxon>
        <taxon>Embryophyta</taxon>
        <taxon>Tracheophyta</taxon>
        <taxon>Spermatophyta</taxon>
        <taxon>Magnoliopsida</taxon>
        <taxon>eudicotyledons</taxon>
        <taxon>Gunneridae</taxon>
        <taxon>Pentapetalae</taxon>
        <taxon>rosids</taxon>
        <taxon>malvids</taxon>
        <taxon>Brassicales</taxon>
        <taxon>Brassicaceae</taxon>
        <taxon>Brassiceae</taxon>
        <taxon>Brassica</taxon>
    </lineage>
</organism>
<dbReference type="EMBL" id="LK031989">
    <property type="protein sequence ID" value="CDY08837.1"/>
    <property type="molecule type" value="Genomic_DNA"/>
</dbReference>
<dbReference type="GO" id="GO:0046467">
    <property type="term" value="P:membrane lipid biosynthetic process"/>
    <property type="evidence" value="ECO:0000318"/>
    <property type="project" value="GO_Central"/>
</dbReference>
<keyword evidence="2" id="KW-1133">Transmembrane helix</keyword>
<dbReference type="InterPro" id="IPR050154">
    <property type="entry name" value="UbiB_kinase"/>
</dbReference>
<dbReference type="Pfam" id="PF03109">
    <property type="entry name" value="ABC1"/>
    <property type="match status" value="1"/>
</dbReference>
<evidence type="ECO:0000256" key="2">
    <source>
        <dbReference type="SAM" id="Phobius"/>
    </source>
</evidence>
<dbReference type="STRING" id="3708.A0A078F6Y6"/>
<feature type="transmembrane region" description="Helical" evidence="2">
    <location>
        <begin position="719"/>
        <end position="737"/>
    </location>
</feature>
<sequence length="753" mass="84952">MAASSSSSSSPSSLLLPNINFHSTTTRSVSIPGIFLPRNRLRYSHNLPLRIRASRDDNVAVEDRGNAVINGNGSVRLNGNGATRKSINNGDLNGNGRLNGNGSLVKYVNGSVTEEVSKKREEEKRQKRVEDIGQEDAWFKKTQQKQQVEVSVAPGGRWSRFKTYSTIQRSLEIWGFVITFIFRTWLSGQKFSYKGWGMTEEKKVLRRKVLAKWLKENILRLGPTFIKIGQQFSTRVDILPQEYVDQLSELQDQVPPFSSATALSIVEEELGASVDDIFDRFDYEPIAAASLGQVHRARLKGQEVVIKVQRPGLKDLFDIDLKNLRVIAEYLQKVDPKSDGAKRDWVAIYDECASVLYQEIDYTKEAANSELFANNFKNLEYVKVPSIYWEYTTPQVLTMEYVPGIKINKIQALDQLGVDRKRLGRYAVESYLEQILSHGFFHADPHPGNIAVDDVNGGRLIFYDFGMMGSISPNIREGLLEAFYGVYEKDPDKVIQAMVQMGVLVPTGDLTSIRRTALFFLNSFEERLAAQRKEKEELAAAEELGFKKPLTKEEKQEKKKQRLAAIGEDLLAISADQPFRFPATFTFVVRAFSVLDGIGKGLDPRFDITEIAKPYALELLRFREAGVEVVVKDLRKRWDRQSQAFYNVFRQADRVEKLAVIIQRLEQGDLKLRVRALESERAFQRVAAVQKTVGSAVAAGSLVNLATILYLNSLKTPATIAYTVCAFFSLQVLIGVIKVKKFDQREKLITGTA</sequence>
<dbReference type="SUPFAM" id="SSF56112">
    <property type="entry name" value="Protein kinase-like (PK-like)"/>
    <property type="match status" value="1"/>
</dbReference>
<protein>
    <submittedName>
        <fullName evidence="4">BnaA06g23870D protein</fullName>
    </submittedName>
</protein>
<dbReference type="Proteomes" id="UP000028999">
    <property type="component" value="Unassembled WGS sequence"/>
</dbReference>
<feature type="domain" description="ABC1 atypical kinase-like" evidence="3">
    <location>
        <begin position="250"/>
        <end position="497"/>
    </location>
</feature>
<dbReference type="GO" id="GO:0004672">
    <property type="term" value="F:protein kinase activity"/>
    <property type="evidence" value="ECO:0000318"/>
    <property type="project" value="GO_Central"/>
</dbReference>
<keyword evidence="5" id="KW-1185">Reference proteome</keyword>
<gene>
    <name evidence="4" type="primary">BnaA06g23870D</name>
    <name evidence="4" type="ORF">GSBRNA2T00000802001</name>
</gene>
<keyword evidence="2" id="KW-0812">Transmembrane</keyword>
<dbReference type="InterPro" id="IPR004147">
    <property type="entry name" value="ABC1_dom"/>
</dbReference>
<comment type="similarity">
    <text evidence="1">Belongs to the protein kinase superfamily. ADCK protein kinase family.</text>
</comment>
<dbReference type="AlphaFoldDB" id="A0A078F6Y6"/>
<keyword evidence="2" id="KW-0472">Membrane</keyword>
<dbReference type="Gramene" id="CDY08837">
    <property type="protein sequence ID" value="CDY08837"/>
    <property type="gene ID" value="GSBRNA2T00000802001"/>
</dbReference>
<dbReference type="PANTHER" id="PTHR10566">
    <property type="entry name" value="CHAPERONE-ACTIVITY OF BC1 COMPLEX CABC1 -RELATED"/>
    <property type="match status" value="1"/>
</dbReference>
<evidence type="ECO:0000256" key="1">
    <source>
        <dbReference type="ARBA" id="ARBA00009670"/>
    </source>
</evidence>
<dbReference type="PANTHER" id="PTHR10566:SF115">
    <property type="entry name" value="PROTEIN ACTIVITY OF BC1 COMPLEX KINASE 8, CHLOROPLASTIC"/>
    <property type="match status" value="1"/>
</dbReference>
<name>A0A078F6Y6_BRANA</name>
<dbReference type="GO" id="GO:1901031">
    <property type="term" value="P:regulation of response to reactive oxygen species"/>
    <property type="evidence" value="ECO:0000318"/>
    <property type="project" value="GO_Central"/>
</dbReference>
<dbReference type="GO" id="GO:0016020">
    <property type="term" value="C:membrane"/>
    <property type="evidence" value="ECO:0007669"/>
    <property type="project" value="GOC"/>
</dbReference>
<evidence type="ECO:0000313" key="4">
    <source>
        <dbReference type="EMBL" id="CDY08837.1"/>
    </source>
</evidence>
<accession>A0A078F6Y6</accession>
<proteinExistence type="inferred from homology"/>
<reference evidence="4 5" key="1">
    <citation type="journal article" date="2014" name="Science">
        <title>Plant genetics. Early allopolyploid evolution in the post-Neolithic Brassica napus oilseed genome.</title>
        <authorList>
            <person name="Chalhoub B."/>
            <person name="Denoeud F."/>
            <person name="Liu S."/>
            <person name="Parkin I.A."/>
            <person name="Tang H."/>
            <person name="Wang X."/>
            <person name="Chiquet J."/>
            <person name="Belcram H."/>
            <person name="Tong C."/>
            <person name="Samans B."/>
            <person name="Correa M."/>
            <person name="Da Silva C."/>
            <person name="Just J."/>
            <person name="Falentin C."/>
            <person name="Koh C.S."/>
            <person name="Le Clainche I."/>
            <person name="Bernard M."/>
            <person name="Bento P."/>
            <person name="Noel B."/>
            <person name="Labadie K."/>
            <person name="Alberti A."/>
            <person name="Charles M."/>
            <person name="Arnaud D."/>
            <person name="Guo H."/>
            <person name="Daviaud C."/>
            <person name="Alamery S."/>
            <person name="Jabbari K."/>
            <person name="Zhao M."/>
            <person name="Edger P.P."/>
            <person name="Chelaifa H."/>
            <person name="Tack D."/>
            <person name="Lassalle G."/>
            <person name="Mestiri I."/>
            <person name="Schnel N."/>
            <person name="Le Paslier M.C."/>
            <person name="Fan G."/>
            <person name="Renault V."/>
            <person name="Bayer P.E."/>
            <person name="Golicz A.A."/>
            <person name="Manoli S."/>
            <person name="Lee T.H."/>
            <person name="Thi V.H."/>
            <person name="Chalabi S."/>
            <person name="Hu Q."/>
            <person name="Fan C."/>
            <person name="Tollenaere R."/>
            <person name="Lu Y."/>
            <person name="Battail C."/>
            <person name="Shen J."/>
            <person name="Sidebottom C.H."/>
            <person name="Wang X."/>
            <person name="Canaguier A."/>
            <person name="Chauveau A."/>
            <person name="Berard A."/>
            <person name="Deniot G."/>
            <person name="Guan M."/>
            <person name="Liu Z."/>
            <person name="Sun F."/>
            <person name="Lim Y.P."/>
            <person name="Lyons E."/>
            <person name="Town C.D."/>
            <person name="Bancroft I."/>
            <person name="Wang X."/>
            <person name="Meng J."/>
            <person name="Ma J."/>
            <person name="Pires J.C."/>
            <person name="King G.J."/>
            <person name="Brunel D."/>
            <person name="Delourme R."/>
            <person name="Renard M."/>
            <person name="Aury J.M."/>
            <person name="Adams K.L."/>
            <person name="Batley J."/>
            <person name="Snowdon R.J."/>
            <person name="Tost J."/>
            <person name="Edwards D."/>
            <person name="Zhou Y."/>
            <person name="Hua W."/>
            <person name="Sharpe A.G."/>
            <person name="Paterson A.H."/>
            <person name="Guan C."/>
            <person name="Wincker P."/>
        </authorList>
    </citation>
    <scope>NUCLEOTIDE SEQUENCE [LARGE SCALE GENOMIC DNA]</scope>
    <source>
        <strain evidence="5">cv. Darmor-bzh</strain>
    </source>
</reference>
<evidence type="ECO:0000313" key="5">
    <source>
        <dbReference type="Proteomes" id="UP000028999"/>
    </source>
</evidence>
<dbReference type="InterPro" id="IPR011009">
    <property type="entry name" value="Kinase-like_dom_sf"/>
</dbReference>
<dbReference type="PaxDb" id="3708-A0A078F6Y6"/>
<dbReference type="CDD" id="cd05121">
    <property type="entry name" value="ABC1_ADCK3-like"/>
    <property type="match status" value="1"/>
</dbReference>